<comment type="caution">
    <text evidence="1">The sequence shown here is derived from an EMBL/GenBank/DDBJ whole genome shotgun (WGS) entry which is preliminary data.</text>
</comment>
<sequence length="41" mass="4423">MTIDGIRGYISCTPAKSGVGICTLDITTTHSRVCGFFMRNV</sequence>
<accession>A0AAV3B1D6</accession>
<dbReference type="AlphaFoldDB" id="A0AAV3B1D6"/>
<reference evidence="1 2" key="2">
    <citation type="submission" date="2010-03" db="EMBL/GenBank/DDBJ databases">
        <authorList>
            <person name="Payne S.H."/>
            <person name="Sutton G.G."/>
        </authorList>
    </citation>
    <scope>NUCLEOTIDE SEQUENCE [LARGE SCALE GENOMIC DNA]</scope>
    <source>
        <strain evidence="1 2">IP275</strain>
    </source>
</reference>
<dbReference type="EMBL" id="AAOS02000023">
    <property type="protein sequence ID" value="EDR31292.1"/>
    <property type="molecule type" value="Genomic_DNA"/>
</dbReference>
<evidence type="ECO:0000313" key="1">
    <source>
        <dbReference type="EMBL" id="EDR31292.1"/>
    </source>
</evidence>
<protein>
    <submittedName>
        <fullName evidence="1">Uncharacterized protein</fullName>
    </submittedName>
</protein>
<proteinExistence type="predicted"/>
<evidence type="ECO:0000313" key="2">
    <source>
        <dbReference type="Proteomes" id="UP000004430"/>
    </source>
</evidence>
<dbReference type="Proteomes" id="UP000004430">
    <property type="component" value="Unassembled WGS sequence"/>
</dbReference>
<gene>
    <name evidence="1" type="ORF">YPIP275_1759</name>
</gene>
<organism evidence="1 2">
    <name type="scientific">Yersinia pestis biovar Orientalis str. IP275</name>
    <dbReference type="NCBI Taxonomy" id="373665"/>
    <lineage>
        <taxon>Bacteria</taxon>
        <taxon>Pseudomonadati</taxon>
        <taxon>Pseudomonadota</taxon>
        <taxon>Gammaproteobacteria</taxon>
        <taxon>Enterobacterales</taxon>
        <taxon>Yersiniaceae</taxon>
        <taxon>Yersinia</taxon>
    </lineage>
</organism>
<name>A0AAV3B1D6_YERPE</name>
<reference evidence="1 2" key="1">
    <citation type="submission" date="2008-01" db="EMBL/GenBank/DDBJ databases">
        <title>Yersinia pestis Strain IP275 project at JCVI/TIGR.</title>
        <authorList>
            <person name="Ravel J."/>
            <person name="Eppinger M."/>
            <person name="Fricke W.F."/>
            <person name="Rosovitz M."/>
            <person name="Lindler L.E."/>
            <person name="Bearden S."/>
            <person name="Shriefer M."/>
        </authorList>
    </citation>
    <scope>NUCLEOTIDE SEQUENCE [LARGE SCALE GENOMIC DNA]</scope>
    <source>
        <strain evidence="1 2">IP275</strain>
    </source>
</reference>